<dbReference type="EMBL" id="JADEWL010000054">
    <property type="protein sequence ID" value="MBE9214221.1"/>
    <property type="molecule type" value="Genomic_DNA"/>
</dbReference>
<evidence type="ECO:0000256" key="1">
    <source>
        <dbReference type="SAM" id="MobiDB-lite"/>
    </source>
</evidence>
<dbReference type="AlphaFoldDB" id="A0A8J7F1A0"/>
<feature type="compositionally biased region" description="Polar residues" evidence="1">
    <location>
        <begin position="149"/>
        <end position="167"/>
    </location>
</feature>
<protein>
    <submittedName>
        <fullName evidence="3">Uncharacterized protein</fullName>
    </submittedName>
</protein>
<dbReference type="Proteomes" id="UP000620559">
    <property type="component" value="Unassembled WGS sequence"/>
</dbReference>
<feature type="region of interest" description="Disordered" evidence="1">
    <location>
        <begin position="146"/>
        <end position="187"/>
    </location>
</feature>
<name>A0A8J7F1A0_9CYAN</name>
<gene>
    <name evidence="3" type="ORF">IQ247_16360</name>
</gene>
<accession>A0A8J7F1A0</accession>
<comment type="caution">
    <text evidence="3">The sequence shown here is derived from an EMBL/GenBank/DDBJ whole genome shotgun (WGS) entry which is preliminary data.</text>
</comment>
<reference evidence="3" key="1">
    <citation type="submission" date="2020-10" db="EMBL/GenBank/DDBJ databases">
        <authorList>
            <person name="Castelo-Branco R."/>
            <person name="Eusebio N."/>
            <person name="Adriana R."/>
            <person name="Vieira A."/>
            <person name="Brugerolle De Fraissinette N."/>
            <person name="Rezende De Castro R."/>
            <person name="Schneider M.P."/>
            <person name="Vasconcelos V."/>
            <person name="Leao P.N."/>
        </authorList>
    </citation>
    <scope>NUCLEOTIDE SEQUENCE</scope>
    <source>
        <strain evidence="3">LEGE 06105</strain>
    </source>
</reference>
<evidence type="ECO:0000256" key="2">
    <source>
        <dbReference type="SAM" id="Phobius"/>
    </source>
</evidence>
<feature type="transmembrane region" description="Helical" evidence="2">
    <location>
        <begin position="25"/>
        <end position="46"/>
    </location>
</feature>
<evidence type="ECO:0000313" key="4">
    <source>
        <dbReference type="Proteomes" id="UP000620559"/>
    </source>
</evidence>
<sequence>MVGNNLLKINTFIPFMLLFAKKIRITNAVLLLSTAVPMWLVIDAIAPQMVKAYTSRTDLEIDRLPGDNYQSLLRRAEAVARAAAQRGFDRDILVTDVSIIVSVQNYGAIAPVLELNVSRNEWRNRPDPQRWAKYFKMAQTLLFFGPSATKANNPNSSSDNVENNPVENASPPSPDTLPNQTPQVEVD</sequence>
<dbReference type="RefSeq" id="WP_193921778.1">
    <property type="nucleotide sequence ID" value="NZ_JADEWL010000054.1"/>
</dbReference>
<keyword evidence="2" id="KW-0812">Transmembrane</keyword>
<keyword evidence="4" id="KW-1185">Reference proteome</keyword>
<proteinExistence type="predicted"/>
<keyword evidence="2" id="KW-1133">Transmembrane helix</keyword>
<keyword evidence="2" id="KW-0472">Membrane</keyword>
<organism evidence="3 4">
    <name type="scientific">Plectonema cf. radiosum LEGE 06105</name>
    <dbReference type="NCBI Taxonomy" id="945769"/>
    <lineage>
        <taxon>Bacteria</taxon>
        <taxon>Bacillati</taxon>
        <taxon>Cyanobacteriota</taxon>
        <taxon>Cyanophyceae</taxon>
        <taxon>Oscillatoriophycideae</taxon>
        <taxon>Oscillatoriales</taxon>
        <taxon>Microcoleaceae</taxon>
        <taxon>Plectonema</taxon>
    </lineage>
</organism>
<feature type="compositionally biased region" description="Polar residues" evidence="1">
    <location>
        <begin position="176"/>
        <end position="187"/>
    </location>
</feature>
<evidence type="ECO:0000313" key="3">
    <source>
        <dbReference type="EMBL" id="MBE9214221.1"/>
    </source>
</evidence>